<proteinExistence type="predicted"/>
<feature type="coiled-coil region" evidence="1">
    <location>
        <begin position="482"/>
        <end position="534"/>
    </location>
</feature>
<dbReference type="OrthoDB" id="292200at2"/>
<gene>
    <name evidence="2" type="ORF">SOCE26_036700</name>
</gene>
<organism evidence="2 3">
    <name type="scientific">Sorangium cellulosum</name>
    <name type="common">Polyangium cellulosum</name>
    <dbReference type="NCBI Taxonomy" id="56"/>
    <lineage>
        <taxon>Bacteria</taxon>
        <taxon>Pseudomonadati</taxon>
        <taxon>Myxococcota</taxon>
        <taxon>Polyangia</taxon>
        <taxon>Polyangiales</taxon>
        <taxon>Polyangiaceae</taxon>
        <taxon>Sorangium</taxon>
    </lineage>
</organism>
<reference evidence="2 3" key="1">
    <citation type="submission" date="2015-09" db="EMBL/GenBank/DDBJ databases">
        <title>Sorangium comparison.</title>
        <authorList>
            <person name="Zaburannyi N."/>
            <person name="Bunk B."/>
            <person name="Overmann J."/>
            <person name="Mueller R."/>
        </authorList>
    </citation>
    <scope>NUCLEOTIDE SEQUENCE [LARGE SCALE GENOMIC DNA]</scope>
    <source>
        <strain evidence="2 3">So ce26</strain>
    </source>
</reference>
<sequence>MHMQAPLTVLVNVNTSAIEAHIRDHRDDVLAAFGPLNDAQRAGLVTDAWTIGLRALLNAHRQAEESRLYDISKTLKEDLDEQLAAYIERQQATLVQVLARYFDPRDGQVIARLEGFLRDEGDLARTMERFLSPEHGALAQTLARELGEKSPLLRRLSLTDSEGLLFLIEAKLREVLEENQAEVARALDPVAEDGAVARFLRALRKQLEDADKDRSKQLALATKALDANDENSLLSRLARETAAARTALLSAMNPELPNSPMAVLKNSLTAVLRQHGESQREALAAMQERQAKLEQAIRESLVRLEERKRGDARSARGGFNYEEAVLLFVQRTVEGAPVTVDTTGNTVGAKPGCKVGDQVIRFTKESIYAGSALVIEAKRDGAYNVTKALEELERARGNRLAHSGVFVMARSHASAAFPRFARYGNDILVVWDEEDKETDPYLHAAVLLGLALASCQRRPEDAGDIEALADIEHHIRKELGRLERMRKLSESISSNAEQLGEEVRKGGDALGRLLRKAKATLTALNVELAEAEDAKRTHVELPAGSLEQARAALAEHTAEPDGEVPVRRSA</sequence>
<evidence type="ECO:0000313" key="3">
    <source>
        <dbReference type="Proteomes" id="UP000238348"/>
    </source>
</evidence>
<dbReference type="Proteomes" id="UP000238348">
    <property type="component" value="Chromosome"/>
</dbReference>
<dbReference type="RefSeq" id="WP_104981087.1">
    <property type="nucleotide sequence ID" value="NZ_CP012673.1"/>
</dbReference>
<dbReference type="AlphaFoldDB" id="A0A2L0ESG4"/>
<protein>
    <submittedName>
        <fullName evidence="2">Uncharacterized protein</fullName>
    </submittedName>
</protein>
<name>A0A2L0ESG4_SORCE</name>
<evidence type="ECO:0000313" key="2">
    <source>
        <dbReference type="EMBL" id="AUX42241.1"/>
    </source>
</evidence>
<keyword evidence="1" id="KW-0175">Coiled coil</keyword>
<accession>A0A2L0ESG4</accession>
<dbReference type="EMBL" id="CP012673">
    <property type="protein sequence ID" value="AUX42241.1"/>
    <property type="molecule type" value="Genomic_DNA"/>
</dbReference>
<evidence type="ECO:0000256" key="1">
    <source>
        <dbReference type="SAM" id="Coils"/>
    </source>
</evidence>